<evidence type="ECO:0000313" key="12">
    <source>
        <dbReference type="EMBL" id="CDW78132.1"/>
    </source>
</evidence>
<comment type="catalytic activity">
    <reaction evidence="7">
        <text>L-threonyl-[protein] + ATP = O-phospho-L-threonyl-[protein] + ADP + H(+)</text>
        <dbReference type="Rhea" id="RHEA:46608"/>
        <dbReference type="Rhea" id="RHEA-COMP:11060"/>
        <dbReference type="Rhea" id="RHEA-COMP:11605"/>
        <dbReference type="ChEBI" id="CHEBI:15378"/>
        <dbReference type="ChEBI" id="CHEBI:30013"/>
        <dbReference type="ChEBI" id="CHEBI:30616"/>
        <dbReference type="ChEBI" id="CHEBI:61977"/>
        <dbReference type="ChEBI" id="CHEBI:456216"/>
        <dbReference type="EC" id="2.7.11.1"/>
    </reaction>
</comment>
<feature type="compositionally biased region" description="Acidic residues" evidence="10">
    <location>
        <begin position="707"/>
        <end position="747"/>
    </location>
</feature>
<dbReference type="InterPro" id="IPR008271">
    <property type="entry name" value="Ser/Thr_kinase_AS"/>
</dbReference>
<dbReference type="OMA" id="IAYINEC"/>
<dbReference type="EMBL" id="CCKQ01006799">
    <property type="protein sequence ID" value="CDW78132.1"/>
    <property type="molecule type" value="Genomic_DNA"/>
</dbReference>
<dbReference type="PROSITE" id="PS00108">
    <property type="entry name" value="PROTEIN_KINASE_ST"/>
    <property type="match status" value="1"/>
</dbReference>
<dbReference type="SUPFAM" id="SSF56112">
    <property type="entry name" value="Protein kinase-like (PK-like)"/>
    <property type="match status" value="1"/>
</dbReference>
<dbReference type="SMART" id="SM00220">
    <property type="entry name" value="S_TKc"/>
    <property type="match status" value="1"/>
</dbReference>
<dbReference type="InterPro" id="IPR051131">
    <property type="entry name" value="NEK_Ser/Thr_kinase_NIMA"/>
</dbReference>
<evidence type="ECO:0000256" key="4">
    <source>
        <dbReference type="ARBA" id="ARBA00022741"/>
    </source>
</evidence>
<evidence type="ECO:0000256" key="5">
    <source>
        <dbReference type="ARBA" id="ARBA00022777"/>
    </source>
</evidence>
<evidence type="ECO:0000256" key="8">
    <source>
        <dbReference type="ARBA" id="ARBA00048679"/>
    </source>
</evidence>
<sequence length="839" mass="96533">MQFQVRLLQKIRHTNIVAYKDSFVDREQYLNMVMTYCDGGDMYTKIKNSKGKNFPEPQIIDWLVQMSLALLYLHERKILHRDMKTQNIFLKNGKIRLGDFGIAKVLDSTKDFANTVIFNWIIFQCIGTPYYMSPELFKNKPYSYKSDVWALGCVLYEMCNLRHAFDAQSINGLAVKILRGSYPPLNNTYSKQLRDLIQKMLSVKPSTRPTILDILNKSFVRKRAIAYINECVNGPPVELAPTDVDDMNYDSVKDQGEKLGFFGNTPESQSSLLAGRGPISGAMNAKKMRKVIGGSQIQQQKIPTPLDQKKELARLKKEILEKKRLEKKVAQLETEAQKKQKEFADKFGDPAKPKQGVGAPNQQKPPQSKQKAKESIIQKKGSVISQQQETLVNQNQKANKNQSFVKNEGQEEEKSQISMAMRKGDHTTSQSSISIDSKMSQQTSGPINSYQEFSKIFNPKSVGLHQKGVRRSSHENPSNQTTTVIEEKQQPININRGGSQVPPEKEIDYRAKVMMEKEKRRKDEEEKRLRELDKIRQETAQRRQEAFQKEQLQYRPSTALKMCLGEQNQVETASTASGTTIQMNLSASKQKNKKIEEDYSMFEEVKDDELEDIIEEEIEEESEDERADDLMLTSNEEREERRAQREELKTLKTQLMTMKQKLTMKTVRIEEIKETLKRTQLMTRVLKDGTVVPDPEIIDEVVKEYENQEEDEEEDPGQDEFNGEDDEDELGGLDEDEENEDDEDDGMDNGLEQVDPQILKIRERIKFLRHRCMASLGNQLFEKALNSLKSNYNKSADENREMLIKILGEESIGFWAIFDQIVFFEGMLDEISTNESGTD</sequence>
<feature type="region of interest" description="Disordered" evidence="10">
    <location>
        <begin position="619"/>
        <end position="648"/>
    </location>
</feature>
<organism evidence="12 13">
    <name type="scientific">Stylonychia lemnae</name>
    <name type="common">Ciliate</name>
    <dbReference type="NCBI Taxonomy" id="5949"/>
    <lineage>
        <taxon>Eukaryota</taxon>
        <taxon>Sar</taxon>
        <taxon>Alveolata</taxon>
        <taxon>Ciliophora</taxon>
        <taxon>Intramacronucleata</taxon>
        <taxon>Spirotrichea</taxon>
        <taxon>Stichotrichia</taxon>
        <taxon>Sporadotrichida</taxon>
        <taxon>Oxytrichidae</taxon>
        <taxon>Stylonychinae</taxon>
        <taxon>Stylonychia</taxon>
    </lineage>
</organism>
<comment type="catalytic activity">
    <reaction evidence="8">
        <text>L-seryl-[protein] + ATP = O-phospho-L-seryl-[protein] + ADP + H(+)</text>
        <dbReference type="Rhea" id="RHEA:17989"/>
        <dbReference type="Rhea" id="RHEA-COMP:9863"/>
        <dbReference type="Rhea" id="RHEA-COMP:11604"/>
        <dbReference type="ChEBI" id="CHEBI:15378"/>
        <dbReference type="ChEBI" id="CHEBI:29999"/>
        <dbReference type="ChEBI" id="CHEBI:30616"/>
        <dbReference type="ChEBI" id="CHEBI:83421"/>
        <dbReference type="ChEBI" id="CHEBI:456216"/>
        <dbReference type="EC" id="2.7.11.1"/>
    </reaction>
</comment>
<gene>
    <name evidence="12" type="primary">Contig16811.g17905</name>
    <name evidence="12" type="ORF">STYLEM_7103</name>
</gene>
<keyword evidence="5 12" id="KW-0418">Kinase</keyword>
<dbReference type="GO" id="GO:0004674">
    <property type="term" value="F:protein serine/threonine kinase activity"/>
    <property type="evidence" value="ECO:0007669"/>
    <property type="project" value="UniProtKB-KW"/>
</dbReference>
<dbReference type="OrthoDB" id="248923at2759"/>
<evidence type="ECO:0000256" key="1">
    <source>
        <dbReference type="ARBA" id="ARBA00012513"/>
    </source>
</evidence>
<dbReference type="Gene3D" id="1.10.510.10">
    <property type="entry name" value="Transferase(Phosphotransferase) domain 1"/>
    <property type="match status" value="1"/>
</dbReference>
<keyword evidence="4" id="KW-0547">Nucleotide-binding</keyword>
<keyword evidence="2" id="KW-0723">Serine/threonine-protein kinase</keyword>
<dbReference type="Proteomes" id="UP000039865">
    <property type="component" value="Unassembled WGS sequence"/>
</dbReference>
<evidence type="ECO:0000256" key="3">
    <source>
        <dbReference type="ARBA" id="ARBA00022679"/>
    </source>
</evidence>
<feature type="coiled-coil region" evidence="9">
    <location>
        <begin position="515"/>
        <end position="542"/>
    </location>
</feature>
<dbReference type="EC" id="2.7.11.1" evidence="1"/>
<keyword evidence="6" id="KW-0067">ATP-binding</keyword>
<feature type="compositionally biased region" description="Basic and acidic residues" evidence="10">
    <location>
        <begin position="635"/>
        <end position="648"/>
    </location>
</feature>
<evidence type="ECO:0000256" key="6">
    <source>
        <dbReference type="ARBA" id="ARBA00022840"/>
    </source>
</evidence>
<feature type="compositionally biased region" description="Polar residues" evidence="10">
    <location>
        <begin position="383"/>
        <end position="405"/>
    </location>
</feature>
<reference evidence="12 13" key="1">
    <citation type="submission" date="2014-06" db="EMBL/GenBank/DDBJ databases">
        <authorList>
            <person name="Swart Estienne"/>
        </authorList>
    </citation>
    <scope>NUCLEOTIDE SEQUENCE [LARGE SCALE GENOMIC DNA]</scope>
    <source>
        <strain evidence="12 13">130c</strain>
    </source>
</reference>
<dbReference type="InterPro" id="IPR011009">
    <property type="entry name" value="Kinase-like_dom_sf"/>
</dbReference>
<evidence type="ECO:0000256" key="10">
    <source>
        <dbReference type="SAM" id="MobiDB-lite"/>
    </source>
</evidence>
<dbReference type="PANTHER" id="PTHR44899:SF3">
    <property type="entry name" value="SERINE_THREONINE-PROTEIN KINASE NEK1"/>
    <property type="match status" value="1"/>
</dbReference>
<dbReference type="InterPro" id="IPR000719">
    <property type="entry name" value="Prot_kinase_dom"/>
</dbReference>
<dbReference type="GO" id="GO:0005524">
    <property type="term" value="F:ATP binding"/>
    <property type="evidence" value="ECO:0007669"/>
    <property type="project" value="UniProtKB-KW"/>
</dbReference>
<proteinExistence type="predicted"/>
<evidence type="ECO:0000259" key="11">
    <source>
        <dbReference type="PROSITE" id="PS50011"/>
    </source>
</evidence>
<dbReference type="PANTHER" id="PTHR44899">
    <property type="entry name" value="CAMK FAMILY PROTEIN KINASE"/>
    <property type="match status" value="1"/>
</dbReference>
<evidence type="ECO:0000256" key="7">
    <source>
        <dbReference type="ARBA" id="ARBA00047899"/>
    </source>
</evidence>
<protein>
    <recommendedName>
        <fullName evidence="1">non-specific serine/threonine protein kinase</fullName>
        <ecNumber evidence="1">2.7.11.1</ecNumber>
    </recommendedName>
</protein>
<feature type="coiled-coil region" evidence="9">
    <location>
        <begin position="315"/>
        <end position="342"/>
    </location>
</feature>
<dbReference type="InParanoid" id="A0A078A983"/>
<dbReference type="CDD" id="cd08215">
    <property type="entry name" value="STKc_Nek"/>
    <property type="match status" value="1"/>
</dbReference>
<evidence type="ECO:0000256" key="9">
    <source>
        <dbReference type="SAM" id="Coils"/>
    </source>
</evidence>
<name>A0A078A983_STYLE</name>
<dbReference type="Pfam" id="PF00069">
    <property type="entry name" value="Pkinase"/>
    <property type="match status" value="1"/>
</dbReference>
<feature type="region of interest" description="Disordered" evidence="10">
    <location>
        <begin position="346"/>
        <end position="446"/>
    </location>
</feature>
<dbReference type="PROSITE" id="PS50011">
    <property type="entry name" value="PROTEIN_KINASE_DOM"/>
    <property type="match status" value="1"/>
</dbReference>
<feature type="compositionally biased region" description="Low complexity" evidence="10">
    <location>
        <begin position="429"/>
        <end position="442"/>
    </location>
</feature>
<feature type="region of interest" description="Disordered" evidence="10">
    <location>
        <begin position="705"/>
        <end position="754"/>
    </location>
</feature>
<accession>A0A078A983</accession>
<evidence type="ECO:0000313" key="13">
    <source>
        <dbReference type="Proteomes" id="UP000039865"/>
    </source>
</evidence>
<feature type="domain" description="Protein kinase" evidence="11">
    <location>
        <begin position="1"/>
        <end position="220"/>
    </location>
</feature>
<keyword evidence="3" id="KW-0808">Transferase</keyword>
<keyword evidence="9" id="KW-0175">Coiled coil</keyword>
<evidence type="ECO:0000256" key="2">
    <source>
        <dbReference type="ARBA" id="ARBA00022527"/>
    </source>
</evidence>
<dbReference type="AlphaFoldDB" id="A0A078A983"/>
<keyword evidence="13" id="KW-1185">Reference proteome</keyword>
<feature type="compositionally biased region" description="Low complexity" evidence="10">
    <location>
        <begin position="360"/>
        <end position="369"/>
    </location>
</feature>